<evidence type="ECO:0000313" key="20">
    <source>
        <dbReference type="Proteomes" id="UP000299084"/>
    </source>
</evidence>
<evidence type="ECO:0000256" key="11">
    <source>
        <dbReference type="ARBA" id="ARBA00023203"/>
    </source>
</evidence>
<organism evidence="19 20">
    <name type="scientific">Camelus dromedarius</name>
    <name type="common">Dromedary</name>
    <name type="synonym">Arabian camel</name>
    <dbReference type="NCBI Taxonomy" id="9838"/>
    <lineage>
        <taxon>Eukaryota</taxon>
        <taxon>Metazoa</taxon>
        <taxon>Chordata</taxon>
        <taxon>Craniata</taxon>
        <taxon>Vertebrata</taxon>
        <taxon>Euteleostomi</taxon>
        <taxon>Mammalia</taxon>
        <taxon>Eutheria</taxon>
        <taxon>Laurasiatheria</taxon>
        <taxon>Artiodactyla</taxon>
        <taxon>Tylopoda</taxon>
        <taxon>Camelidae</taxon>
        <taxon>Camelus</taxon>
    </lineage>
</organism>
<dbReference type="InterPro" id="IPR000048">
    <property type="entry name" value="IQ_motif_EF-hand-BS"/>
</dbReference>
<evidence type="ECO:0000259" key="16">
    <source>
        <dbReference type="PROSITE" id="PS50057"/>
    </source>
</evidence>
<dbReference type="CDD" id="cd13198">
    <property type="entry name" value="FERM_C1_MyoVII"/>
    <property type="match status" value="1"/>
</dbReference>
<dbReference type="PRINTS" id="PR00193">
    <property type="entry name" value="MYOSINHEAVY"/>
</dbReference>
<feature type="binding site" evidence="13">
    <location>
        <begin position="186"/>
        <end position="193"/>
    </location>
    <ligand>
        <name>ATP</name>
        <dbReference type="ChEBI" id="CHEBI:30616"/>
    </ligand>
</feature>
<dbReference type="PROSITE" id="PS50057">
    <property type="entry name" value="FERM_3"/>
    <property type="match status" value="2"/>
</dbReference>
<name>A0A5N4E5Y1_CAMDR</name>
<dbReference type="PROSITE" id="PS50096">
    <property type="entry name" value="IQ"/>
    <property type="match status" value="4"/>
</dbReference>
<dbReference type="GO" id="GO:0016459">
    <property type="term" value="C:myosin complex"/>
    <property type="evidence" value="ECO:0007669"/>
    <property type="project" value="UniProtKB-KW"/>
</dbReference>
<accession>A0A5N4E5Y1</accession>
<dbReference type="CDD" id="cd23767">
    <property type="entry name" value="IQCD"/>
    <property type="match status" value="1"/>
</dbReference>
<evidence type="ECO:0000256" key="12">
    <source>
        <dbReference type="PROSITE-ProRule" id="PRU00192"/>
    </source>
</evidence>
<dbReference type="Pfam" id="PF21998">
    <property type="entry name" value="FERM_C1_MyoVII"/>
    <property type="match status" value="1"/>
</dbReference>
<evidence type="ECO:0000256" key="4">
    <source>
        <dbReference type="ARBA" id="ARBA00022490"/>
    </source>
</evidence>
<dbReference type="SUPFAM" id="SSF50044">
    <property type="entry name" value="SH3-domain"/>
    <property type="match status" value="1"/>
</dbReference>
<feature type="region of interest" description="Disordered" evidence="14">
    <location>
        <begin position="1075"/>
        <end position="1135"/>
    </location>
</feature>
<dbReference type="InterPro" id="IPR001609">
    <property type="entry name" value="Myosin_head_motor_dom-like"/>
</dbReference>
<dbReference type="InterPro" id="IPR000857">
    <property type="entry name" value="MyTH4_dom"/>
</dbReference>
<dbReference type="SUPFAM" id="SSF52540">
    <property type="entry name" value="P-loop containing nucleoside triphosphate hydrolases"/>
    <property type="match status" value="2"/>
</dbReference>
<comment type="similarity">
    <text evidence="2 13">Belongs to the TRAFAC class myosin-kinesin ATPase superfamily. Myosin family.</text>
</comment>
<dbReference type="Gene3D" id="2.30.30.40">
    <property type="entry name" value="SH3 Domains"/>
    <property type="match status" value="1"/>
</dbReference>
<evidence type="ECO:0000256" key="14">
    <source>
        <dbReference type="SAM" id="MobiDB-lite"/>
    </source>
</evidence>
<evidence type="ECO:0000256" key="9">
    <source>
        <dbReference type="ARBA" id="ARBA00023123"/>
    </source>
</evidence>
<keyword evidence="6" id="KW-0677">Repeat</keyword>
<keyword evidence="10 13" id="KW-0505">Motor protein</keyword>
<dbReference type="Pfam" id="PF02174">
    <property type="entry name" value="IRS"/>
    <property type="match status" value="1"/>
</dbReference>
<dbReference type="SMART" id="SM00242">
    <property type="entry name" value="MYSc"/>
    <property type="match status" value="1"/>
</dbReference>
<comment type="subcellular location">
    <subcellularLocation>
        <location evidence="1">Cytoplasm</location>
    </subcellularLocation>
</comment>
<dbReference type="PROSITE" id="PS50002">
    <property type="entry name" value="SH3"/>
    <property type="match status" value="1"/>
</dbReference>
<evidence type="ECO:0000256" key="2">
    <source>
        <dbReference type="ARBA" id="ARBA00008314"/>
    </source>
</evidence>
<dbReference type="InterPro" id="IPR027417">
    <property type="entry name" value="P-loop_NTPase"/>
</dbReference>
<feature type="compositionally biased region" description="Polar residues" evidence="14">
    <location>
        <begin position="1080"/>
        <end position="1093"/>
    </location>
</feature>
<dbReference type="CDD" id="cd17092">
    <property type="entry name" value="FERM1_F1_Myosin-VII"/>
    <property type="match status" value="1"/>
</dbReference>
<dbReference type="SMART" id="SM00295">
    <property type="entry name" value="B41"/>
    <property type="match status" value="2"/>
</dbReference>
<dbReference type="FunFam" id="1.20.80.10:FF:000013">
    <property type="entry name" value="Unconventional myosin-VIIa"/>
    <property type="match status" value="1"/>
</dbReference>
<feature type="domain" description="SH3" evidence="15">
    <location>
        <begin position="1620"/>
        <end position="1686"/>
    </location>
</feature>
<dbReference type="Gene3D" id="1.20.5.190">
    <property type="match status" value="2"/>
</dbReference>
<dbReference type="Gene3D" id="1.20.120.720">
    <property type="entry name" value="Myosin VI head, motor domain, U50 subdomain"/>
    <property type="match status" value="1"/>
</dbReference>
<dbReference type="FunFam" id="1.25.40.530:FF:000006">
    <property type="entry name" value="MYO7B isoform 7"/>
    <property type="match status" value="1"/>
</dbReference>
<keyword evidence="20" id="KW-1185">Reference proteome</keyword>
<dbReference type="GO" id="GO:0120025">
    <property type="term" value="C:plasma membrane bounded cell projection"/>
    <property type="evidence" value="ECO:0007669"/>
    <property type="project" value="UniProtKB-ARBA"/>
</dbReference>
<dbReference type="Gene3D" id="2.30.29.30">
    <property type="entry name" value="Pleckstrin-homology domain (PH domain)/Phosphotyrosine-binding domain (PTB)"/>
    <property type="match status" value="2"/>
</dbReference>
<keyword evidence="4" id="KW-0963">Cytoplasm</keyword>
<evidence type="ECO:0000256" key="7">
    <source>
        <dbReference type="ARBA" id="ARBA00022741"/>
    </source>
</evidence>
<dbReference type="Pfam" id="PF21989">
    <property type="entry name" value="RA_2"/>
    <property type="match status" value="1"/>
</dbReference>
<feature type="domain" description="FERM" evidence="16">
    <location>
        <begin position="1315"/>
        <end position="1625"/>
    </location>
</feature>
<dbReference type="CDD" id="cd13199">
    <property type="entry name" value="FERM_C2_MyoVII"/>
    <property type="match status" value="1"/>
</dbReference>
<dbReference type="SUPFAM" id="SSF50729">
    <property type="entry name" value="PH domain-like"/>
    <property type="match status" value="1"/>
</dbReference>
<dbReference type="InterPro" id="IPR036028">
    <property type="entry name" value="SH3-like_dom_sf"/>
</dbReference>
<dbReference type="SMART" id="SM00326">
    <property type="entry name" value="SH3"/>
    <property type="match status" value="1"/>
</dbReference>
<protein>
    <submittedName>
        <fullName evidence="19">Unconventional myosin-VIIb</fullName>
    </submittedName>
</protein>
<dbReference type="Gene3D" id="1.20.80.10">
    <property type="match status" value="2"/>
</dbReference>
<evidence type="ECO:0000259" key="17">
    <source>
        <dbReference type="PROSITE" id="PS51016"/>
    </source>
</evidence>
<dbReference type="FunFam" id="2.30.29.30:FF:000075">
    <property type="entry name" value="unconventional myosin-VIIa"/>
    <property type="match status" value="1"/>
</dbReference>
<dbReference type="InterPro" id="IPR038185">
    <property type="entry name" value="MyTH4_dom_sf"/>
</dbReference>
<dbReference type="PROSITE" id="PS51016">
    <property type="entry name" value="MYTH4"/>
    <property type="match status" value="2"/>
</dbReference>
<dbReference type="InterPro" id="IPR011993">
    <property type="entry name" value="PH-like_dom_sf"/>
</dbReference>
<keyword evidence="8 13" id="KW-0067">ATP-binding</keyword>
<dbReference type="Gene3D" id="3.40.850.10">
    <property type="entry name" value="Kinesin motor domain"/>
    <property type="match status" value="1"/>
</dbReference>
<dbReference type="InterPro" id="IPR014352">
    <property type="entry name" value="FERM/acyl-CoA-bd_prot_sf"/>
</dbReference>
<dbReference type="InterPro" id="IPR041793">
    <property type="entry name" value="MyoVII_FERM_C1"/>
</dbReference>
<dbReference type="CDD" id="cd14473">
    <property type="entry name" value="FERM_B-lobe"/>
    <property type="match status" value="1"/>
</dbReference>
<dbReference type="InterPro" id="IPR036961">
    <property type="entry name" value="Kinesin_motor_dom_sf"/>
</dbReference>
<feature type="domain" description="Myosin motor" evidence="18">
    <location>
        <begin position="93"/>
        <end position="788"/>
    </location>
</feature>
<proteinExistence type="inferred from homology"/>
<dbReference type="Gene3D" id="1.20.58.530">
    <property type="match status" value="1"/>
</dbReference>
<comment type="caution">
    <text evidence="19">The sequence shown here is derived from an EMBL/GenBank/DDBJ whole genome shotgun (WGS) entry which is preliminary data.</text>
</comment>
<dbReference type="SUPFAM" id="SSF47031">
    <property type="entry name" value="Second domain of FERM"/>
    <property type="match status" value="2"/>
</dbReference>
<dbReference type="Pfam" id="PF00063">
    <property type="entry name" value="Myosin_head"/>
    <property type="match status" value="1"/>
</dbReference>
<dbReference type="GO" id="GO:0003779">
    <property type="term" value="F:actin binding"/>
    <property type="evidence" value="ECO:0007669"/>
    <property type="project" value="UniProtKB-KW"/>
</dbReference>
<dbReference type="Pfam" id="PF00784">
    <property type="entry name" value="MyTH4"/>
    <property type="match status" value="2"/>
</dbReference>
<dbReference type="Proteomes" id="UP000299084">
    <property type="component" value="Unassembled WGS sequence"/>
</dbReference>
<dbReference type="InterPro" id="IPR000299">
    <property type="entry name" value="FERM_domain"/>
</dbReference>
<feature type="domain" description="MyTH4" evidence="17">
    <location>
        <begin position="1763"/>
        <end position="1934"/>
    </location>
</feature>
<dbReference type="InterPro" id="IPR051567">
    <property type="entry name" value="Unconventional_Myosin_ATPase"/>
</dbReference>
<gene>
    <name evidence="19" type="ORF">Cadr_000006637</name>
</gene>
<dbReference type="PANTHER" id="PTHR22692">
    <property type="entry name" value="MYOSIN VII, XV"/>
    <property type="match status" value="1"/>
</dbReference>
<dbReference type="InterPro" id="IPR035963">
    <property type="entry name" value="FERM_2"/>
</dbReference>
<dbReference type="PROSITE" id="PS51456">
    <property type="entry name" value="MYOSIN_MOTOR"/>
    <property type="match status" value="1"/>
</dbReference>
<dbReference type="FunFam" id="1.10.10.820:FF:000001">
    <property type="entry name" value="Myosin heavy chain"/>
    <property type="match status" value="1"/>
</dbReference>
<keyword evidence="5" id="KW-0597">Phosphoprotein</keyword>
<dbReference type="CDD" id="cd17093">
    <property type="entry name" value="FERM2_F1_Myosin-VII"/>
    <property type="match status" value="1"/>
</dbReference>
<feature type="region of interest" description="Actin-binding" evidence="13">
    <location>
        <begin position="665"/>
        <end position="687"/>
    </location>
</feature>
<dbReference type="GO" id="GO:0005524">
    <property type="term" value="F:ATP binding"/>
    <property type="evidence" value="ECO:0007669"/>
    <property type="project" value="UniProtKB-UniRule"/>
</dbReference>
<dbReference type="InterPro" id="IPR019749">
    <property type="entry name" value="Band_41_domain"/>
</dbReference>
<dbReference type="Gene3D" id="3.10.20.90">
    <property type="entry name" value="Phosphatidylinositol 3-kinase Catalytic Subunit, Chain A, domain 1"/>
    <property type="match status" value="2"/>
</dbReference>
<dbReference type="InterPro" id="IPR019748">
    <property type="entry name" value="FERM_central"/>
</dbReference>
<evidence type="ECO:0000256" key="1">
    <source>
        <dbReference type="ARBA" id="ARBA00004496"/>
    </source>
</evidence>
<dbReference type="GO" id="GO:0003774">
    <property type="term" value="F:cytoskeletal motor activity"/>
    <property type="evidence" value="ECO:0007669"/>
    <property type="project" value="UniProtKB-UniRule"/>
</dbReference>
<dbReference type="InterPro" id="IPR036106">
    <property type="entry name" value="MYSc_Myo7"/>
</dbReference>
<dbReference type="Gene3D" id="1.25.40.530">
    <property type="entry name" value="MyTH4 domain"/>
    <property type="match status" value="3"/>
</dbReference>
<dbReference type="CDD" id="cd01381">
    <property type="entry name" value="MYSc_Myo7"/>
    <property type="match status" value="1"/>
</dbReference>
<evidence type="ECO:0000313" key="19">
    <source>
        <dbReference type="EMBL" id="KAB1278757.1"/>
    </source>
</evidence>
<feature type="compositionally biased region" description="Polar residues" evidence="14">
    <location>
        <begin position="1112"/>
        <end position="1124"/>
    </location>
</feature>
<keyword evidence="11 13" id="KW-0009">Actin-binding</keyword>
<dbReference type="PANTHER" id="PTHR22692:SF24">
    <property type="entry name" value="MYOSIN VIIB"/>
    <property type="match status" value="1"/>
</dbReference>
<dbReference type="SUPFAM" id="SSF54236">
    <property type="entry name" value="Ubiquitin-like"/>
    <property type="match status" value="2"/>
</dbReference>
<evidence type="ECO:0000256" key="3">
    <source>
        <dbReference type="ARBA" id="ARBA00022443"/>
    </source>
</evidence>
<dbReference type="InterPro" id="IPR057130">
    <property type="entry name" value="Myosin_VII_N"/>
</dbReference>
<evidence type="ECO:0000256" key="13">
    <source>
        <dbReference type="PROSITE-ProRule" id="PRU00782"/>
    </source>
</evidence>
<dbReference type="Pfam" id="PF24123">
    <property type="entry name" value="Myosin_VII_N"/>
    <property type="match status" value="1"/>
</dbReference>
<dbReference type="Gene3D" id="6.20.240.20">
    <property type="match status" value="1"/>
</dbReference>
<dbReference type="SMART" id="SM00015">
    <property type="entry name" value="IQ"/>
    <property type="match status" value="4"/>
</dbReference>
<dbReference type="Pfam" id="PF00612">
    <property type="entry name" value="IQ"/>
    <property type="match status" value="3"/>
</dbReference>
<keyword evidence="9 13" id="KW-0518">Myosin</keyword>
<dbReference type="InterPro" id="IPR002404">
    <property type="entry name" value="IRS_PTB"/>
</dbReference>
<reference evidence="19 20" key="1">
    <citation type="journal article" date="2019" name="Mol. Ecol. Resour.">
        <title>Improving Illumina assemblies with Hi-C and long reads: an example with the North African dromedary.</title>
        <authorList>
            <person name="Elbers J.P."/>
            <person name="Rogers M.F."/>
            <person name="Perelman P.L."/>
            <person name="Proskuryakova A.A."/>
            <person name="Serdyukova N.A."/>
            <person name="Johnson W.E."/>
            <person name="Horin P."/>
            <person name="Corander J."/>
            <person name="Murphy D."/>
            <person name="Burger P.A."/>
        </authorList>
    </citation>
    <scope>NUCLEOTIDE SEQUENCE [LARGE SCALE GENOMIC DNA]</scope>
    <source>
        <strain evidence="19">Drom800</strain>
        <tissue evidence="19">Blood</tissue>
    </source>
</reference>
<keyword evidence="7 13" id="KW-0547">Nucleotide-binding</keyword>
<dbReference type="InterPro" id="IPR001452">
    <property type="entry name" value="SH3_domain"/>
</dbReference>
<evidence type="ECO:0000256" key="6">
    <source>
        <dbReference type="ARBA" id="ARBA00022737"/>
    </source>
</evidence>
<dbReference type="Gene3D" id="1.10.10.820">
    <property type="match status" value="1"/>
</dbReference>
<dbReference type="SMART" id="SM00139">
    <property type="entry name" value="MyTH4"/>
    <property type="match status" value="2"/>
</dbReference>
<dbReference type="Pfam" id="PF00373">
    <property type="entry name" value="FERM_M"/>
    <property type="match status" value="1"/>
</dbReference>
<keyword evidence="3 12" id="KW-0728">SH3 domain</keyword>
<dbReference type="InterPro" id="IPR029071">
    <property type="entry name" value="Ubiquitin-like_domsf"/>
</dbReference>
<evidence type="ECO:0000259" key="18">
    <source>
        <dbReference type="PROSITE" id="PS51456"/>
    </source>
</evidence>
<evidence type="ECO:0000256" key="8">
    <source>
        <dbReference type="ARBA" id="ARBA00022840"/>
    </source>
</evidence>
<evidence type="ECO:0000259" key="15">
    <source>
        <dbReference type="PROSITE" id="PS50002"/>
    </source>
</evidence>
<feature type="domain" description="FERM" evidence="16">
    <location>
        <begin position="1940"/>
        <end position="2311"/>
    </location>
</feature>
<dbReference type="EMBL" id="JWIN03000005">
    <property type="protein sequence ID" value="KAB1278757.1"/>
    <property type="molecule type" value="Genomic_DNA"/>
</dbReference>
<feature type="domain" description="MyTH4" evidence="17">
    <location>
        <begin position="1017"/>
        <end position="1310"/>
    </location>
</feature>
<sequence length="2325" mass="262438">MEGPTSRATRTDILLSLCTQAVSNGCPRMSGVRLGDHVWLNPTSANKTCVAIGGIIRETKPGKILVEDDEGKEHWIRTEDLSTLSPMHPNSAQGVDDMICLGDLNEAGMVHNLLIRYQQHKIYTYTGSILVAVNPFQVLPLYTAEQVQLYYNRHVGELPPHVFAIANSCYFNMKKDRRDQCCIISGESGAGKTETTKLILQFLATVSGQHSWIEQQVLEANPILEAFGNAKTIRNDNSSRFGKYIDIYFNSSGVIEGARIEQFLLEKSRVCRQAPEERNYHIFYCMLMGMSAEEKQLLGLGTPSEYHYLTMGNCTSCEGIDDTKDYAHVRSAMKILLFSDSENWDLSKLLAAILHLGNVQFMAAIFENLDSSDVMETLAFPTAMKLLEVKDQALRDCLTKHSITVRGEFVTRPLNIAQAVDRRDAFVKGIYGHLFLWIVKKINTAIFTPPTQDPKNVRRTIGLLDIFGFENFQKNSFEQFCINLANEHLQQLFVQHVFTVEQEEYHSENIPWEHIHYTDNRPTLDLLALKPMSIISLLDEESHFPQGTDNTLVQKLQSVHANNKAFLQPKNIHDARFGIAHFAGDVYYQAEGFLEKNRDVLSRDILALVYSSQNKFLQEIFRIESAKNKLGHGTIVQAKAVRQLFKSADSSKRPPTLAGQFKQSLDKLMKILTNCQPYFIRCIKPNEYKKPLLFDRELCVRQLRCSGMMETVHMRKSGFPIRYSFEDFSQRFHVLLPSAQRLELQGKFRLMALRIAERQLGKDEDWKVGKTKIFLKDNQDTLLEVQRSQALDHAAVSIQRALRGYKYRQEFVRQRRAAVTIQAAWRGYYSRRNSKLIFLGFERLQAIARSHLLAKQHQALRRRMARLQALCRGYLVRQQVQAKRRAVVVIQAHARGAAARRRFRQQKANGPLVIPAAKPKSPTAVPTRKRKSIYDSVTDTEMVEQVFGFLPSLMGGQEGQAPPCFEELEARTQKLPEVDLDTVPMMEEPEEDVDGLAEYTFPKFAATYFQKSASHTHIRRPLRYPLLYHEDDADCSAALAVWCIILRFMGDLPEPVLFARSTLQDRSVMRQIHDALDGESGTQPPRRSGSTQKPSHRDRGTKDISSMKLKRSSQVTGQVASQLSIGEEPFEHDGPISDRPMSNLEKVHFIVDYAILRPGLRDEIYCQICKQLSENYKTSSLARGWILLSLCLGCFPPSERFTKGLQGHLTWAQSPGDSEMVDETGIEKAKVSKGDSRQRGHPAICLGRRATPDTNKPFQAASPHEISYLLNFIGQGPAGYGPFCAERLRRTCANGVRTEPPASLELQAVKSKKHIPVHVTLATGESLTVTVDSASTSREVCLHIARKQGLSDHLGFSLQVAVYDKFWSLGSGRDHVMDAVAQCEQLARERGGSERQAPWRLYFRKEFFTPWHNSREDPVSTQLIYRQVLHGVRSGEYSFEKEEELVELLAQHCYVQLGATAGREAIQVLLPSCVSSKLYRTKPPDTWASLVTAAHTKAPYTQKRATPLAVQEQVVDTARLQWPLLFSRLFEVTTLSGPRLPKTQLILAVNWKGLYFLDQKEKMLLELSFLEIMSLITDREALGGQKLLLSTLHEEEHEFRSPSSVAIAELVALFLEGLKERSVFTMALQDRKATDDVTLLPFKKGDLLILTKKQGLLASENWTLAQNDRTGKTGLVPTACLYIIPTVTKPSAQLLSLLAMSPEKRKLAAQEGRPAELPLEEQPEEKLHTLEEFSYEYFRAPEKEAVSRAMFPAAQARGHLWTHSVEPLRQPLLKRVHANTELRDVACQIFIDILPQSACLAHTAPSLFSLTAAPILRYMGDYPSRQAWTSLVLTDQIFSGALQEAALQDEVYCQILKQLTHNTKRYSEERGWQLLWLCTGLFPPSKALLPHAQKFIDSRRRRALAPDCSRRIQRVLRTGPRKQPPHQVEVEAVEQNISRICHKIYLPNDTSEMLEVGTNTRVRDVCDSVAGRLRLASWEGCSLFIKIADKVISQKEGDFFFDSLRQASDWAKKSKPQKEGAPVTLPYQVYFMRKLWIGVAPGKDVNADAILHYHQELPKYLRGFHKCSREDAVHLAGLIYKAQFDDDRSHLASIPKILKELVPENLTRLMSSEEWKKVLSRDGGRDPQLLPYAGPAGVPGCRAAGLDWVCCSCLPHTVHGLGASCGGLSRAVAPTQALTGPPLPQSILLACDKHRDKTVEEAKVAFLKWICRWPTFGSAFFEVKQASEPSYPDIILIAINRHGVLLIHPKTKDLLTTYPFNKIASWSSGSTYFHMVLGSLGRGSRLLCETSLGYKMDDLLTSYVQQLLSAMNKQRGPQAPTPVHP</sequence>
<evidence type="ECO:0000256" key="5">
    <source>
        <dbReference type="ARBA" id="ARBA00022553"/>
    </source>
</evidence>
<evidence type="ECO:0000256" key="10">
    <source>
        <dbReference type="ARBA" id="ARBA00023175"/>
    </source>
</evidence>
<dbReference type="InterPro" id="IPR041794">
    <property type="entry name" value="MyoVII_FERM_C2"/>
</dbReference>
<dbReference type="GO" id="GO:0005737">
    <property type="term" value="C:cytoplasm"/>
    <property type="evidence" value="ECO:0007669"/>
    <property type="project" value="UniProtKB-SubCell"/>
</dbReference>